<evidence type="ECO:0000313" key="3">
    <source>
        <dbReference type="Proteomes" id="UP000887013"/>
    </source>
</evidence>
<dbReference type="EMBL" id="BMAW01087367">
    <property type="protein sequence ID" value="GFS29326.1"/>
    <property type="molecule type" value="Genomic_DNA"/>
</dbReference>
<sequence>MATVQEKALCILWFHESKSVETVKRHFLLEYSKLHAFSKDSIKRWYQQFKNTGSVGNRKAPYRLSTPTEDVSSLRETLMRISMQRLVVPRSPDIIPDDFFF</sequence>
<accession>A0A8X6I3K1</accession>
<evidence type="ECO:0000259" key="1">
    <source>
        <dbReference type="Pfam" id="PF16087"/>
    </source>
</evidence>
<dbReference type="Proteomes" id="UP000887013">
    <property type="component" value="Unassembled WGS sequence"/>
</dbReference>
<dbReference type="OrthoDB" id="6460236at2759"/>
<proteinExistence type="predicted"/>
<dbReference type="AlphaFoldDB" id="A0A8X6I3K1"/>
<reference evidence="2" key="1">
    <citation type="submission" date="2020-08" db="EMBL/GenBank/DDBJ databases">
        <title>Multicomponent nature underlies the extraordinary mechanical properties of spider dragline silk.</title>
        <authorList>
            <person name="Kono N."/>
            <person name="Nakamura H."/>
            <person name="Mori M."/>
            <person name="Yoshida Y."/>
            <person name="Ohtoshi R."/>
            <person name="Malay A.D."/>
            <person name="Moran D.A.P."/>
            <person name="Tomita M."/>
            <person name="Numata K."/>
            <person name="Arakawa K."/>
        </authorList>
    </citation>
    <scope>NUCLEOTIDE SEQUENCE</scope>
</reference>
<name>A0A8X6I3K1_NEPPI</name>
<dbReference type="Pfam" id="PF16087">
    <property type="entry name" value="DUF4817"/>
    <property type="match status" value="1"/>
</dbReference>
<protein>
    <recommendedName>
        <fullName evidence="1">DUF4817 domain-containing protein</fullName>
    </recommendedName>
</protein>
<comment type="caution">
    <text evidence="2">The sequence shown here is derived from an EMBL/GenBank/DDBJ whole genome shotgun (WGS) entry which is preliminary data.</text>
</comment>
<evidence type="ECO:0000313" key="2">
    <source>
        <dbReference type="EMBL" id="GFS29326.1"/>
    </source>
</evidence>
<feature type="domain" description="DUF4817" evidence="1">
    <location>
        <begin position="3"/>
        <end position="55"/>
    </location>
</feature>
<gene>
    <name evidence="2" type="ORF">NPIL_586211</name>
</gene>
<keyword evidence="3" id="KW-1185">Reference proteome</keyword>
<organism evidence="2 3">
    <name type="scientific">Nephila pilipes</name>
    <name type="common">Giant wood spider</name>
    <name type="synonym">Nephila maculata</name>
    <dbReference type="NCBI Taxonomy" id="299642"/>
    <lineage>
        <taxon>Eukaryota</taxon>
        <taxon>Metazoa</taxon>
        <taxon>Ecdysozoa</taxon>
        <taxon>Arthropoda</taxon>
        <taxon>Chelicerata</taxon>
        <taxon>Arachnida</taxon>
        <taxon>Araneae</taxon>
        <taxon>Araneomorphae</taxon>
        <taxon>Entelegynae</taxon>
        <taxon>Araneoidea</taxon>
        <taxon>Nephilidae</taxon>
        <taxon>Nephila</taxon>
    </lineage>
</organism>
<dbReference type="InterPro" id="IPR032135">
    <property type="entry name" value="DUF4817"/>
</dbReference>